<evidence type="ECO:0000256" key="2">
    <source>
        <dbReference type="SAM" id="Phobius"/>
    </source>
</evidence>
<protein>
    <recommendedName>
        <fullName evidence="5">Glycosyltransferase RgtA/B/C/D-like domain-containing protein</fullName>
    </recommendedName>
</protein>
<dbReference type="EMBL" id="BMNZ01000012">
    <property type="protein sequence ID" value="GGN09601.1"/>
    <property type="molecule type" value="Genomic_DNA"/>
</dbReference>
<dbReference type="Proteomes" id="UP000623461">
    <property type="component" value="Unassembled WGS sequence"/>
</dbReference>
<keyword evidence="2" id="KW-0472">Membrane</keyword>
<sequence>MAIARLEYALVGGDHMRDERQSQLTRPEDPTRAEASAPARRLVDGVRAWLGRWWVPLAIFATSRIVDAVFLAMAAEDQVALTRTRLDYYVYEPTPSDPGYSGIVSNWDAQWYRRIATDGYELPAPGGSAADTRNTLWTWAFPPAYPMIVRLVMIVTSLSFPVAATIVSCLAGASAMVLMYRLVIRTGGPFLAGVTVLFSSFFISAPLLQIGYSEALALLFLMAALNFMVDRHYLWATAAVLALSMTRLVTLPFLLVVVVHGYLRYRSEGGFWRAKPTEAASLALVGVMSVFGLFSWMLVASAFIGMEAGTARSVGYRSFYLGWFEEAYRLFGPLGPVLIAIFLVLLALIMMGRTARAWSPELRTWSVAYPAFLMATTPILPAVLRYLLLTPTLPVLLAGTPRQPTRRALAWVAVVLVVLLLCQRWYAANIIVVWTTELRPAP</sequence>
<proteinExistence type="predicted"/>
<feature type="transmembrane region" description="Helical" evidence="2">
    <location>
        <begin position="330"/>
        <end position="352"/>
    </location>
</feature>
<feature type="region of interest" description="Disordered" evidence="1">
    <location>
        <begin position="17"/>
        <end position="36"/>
    </location>
</feature>
<evidence type="ECO:0000256" key="1">
    <source>
        <dbReference type="SAM" id="MobiDB-lite"/>
    </source>
</evidence>
<keyword evidence="2" id="KW-1133">Transmembrane helix</keyword>
<keyword evidence="2" id="KW-0812">Transmembrane</keyword>
<feature type="transmembrane region" description="Helical" evidence="2">
    <location>
        <begin position="235"/>
        <end position="259"/>
    </location>
</feature>
<feature type="transmembrane region" description="Helical" evidence="2">
    <location>
        <begin position="182"/>
        <end position="203"/>
    </location>
</feature>
<evidence type="ECO:0008006" key="5">
    <source>
        <dbReference type="Google" id="ProtNLM"/>
    </source>
</evidence>
<keyword evidence="4" id="KW-1185">Reference proteome</keyword>
<feature type="transmembrane region" description="Helical" evidence="2">
    <location>
        <begin position="364"/>
        <end position="388"/>
    </location>
</feature>
<feature type="transmembrane region" description="Helical" evidence="2">
    <location>
        <begin position="210"/>
        <end position="229"/>
    </location>
</feature>
<accession>A0ABQ2IJG7</accession>
<name>A0ABQ2IJG7_9MICO</name>
<evidence type="ECO:0000313" key="3">
    <source>
        <dbReference type="EMBL" id="GGN09601.1"/>
    </source>
</evidence>
<gene>
    <name evidence="3" type="ORF">GCM10009721_41870</name>
</gene>
<feature type="transmembrane region" description="Helical" evidence="2">
    <location>
        <begin position="151"/>
        <end position="176"/>
    </location>
</feature>
<feature type="compositionally biased region" description="Basic and acidic residues" evidence="1">
    <location>
        <begin position="17"/>
        <end position="32"/>
    </location>
</feature>
<organism evidence="3 4">
    <name type="scientific">Terrabacter tumescens</name>
    <dbReference type="NCBI Taxonomy" id="60443"/>
    <lineage>
        <taxon>Bacteria</taxon>
        <taxon>Bacillati</taxon>
        <taxon>Actinomycetota</taxon>
        <taxon>Actinomycetes</taxon>
        <taxon>Micrococcales</taxon>
        <taxon>Intrasporangiaceae</taxon>
        <taxon>Terrabacter</taxon>
    </lineage>
</organism>
<evidence type="ECO:0000313" key="4">
    <source>
        <dbReference type="Proteomes" id="UP000623461"/>
    </source>
</evidence>
<feature type="transmembrane region" description="Helical" evidence="2">
    <location>
        <begin position="280"/>
        <end position="304"/>
    </location>
</feature>
<dbReference type="RefSeq" id="WP_030203469.1">
    <property type="nucleotide sequence ID" value="NZ_BMNZ01000012.1"/>
</dbReference>
<reference evidence="4" key="1">
    <citation type="journal article" date="2019" name="Int. J. Syst. Evol. Microbiol.">
        <title>The Global Catalogue of Microorganisms (GCM) 10K type strain sequencing project: providing services to taxonomists for standard genome sequencing and annotation.</title>
        <authorList>
            <consortium name="The Broad Institute Genomics Platform"/>
            <consortium name="The Broad Institute Genome Sequencing Center for Infectious Disease"/>
            <person name="Wu L."/>
            <person name="Ma J."/>
        </authorList>
    </citation>
    <scope>NUCLEOTIDE SEQUENCE [LARGE SCALE GENOMIC DNA]</scope>
    <source>
        <strain evidence="4">JCM 1365</strain>
    </source>
</reference>
<feature type="transmembrane region" description="Helical" evidence="2">
    <location>
        <begin position="408"/>
        <end position="427"/>
    </location>
</feature>
<comment type="caution">
    <text evidence="3">The sequence shown here is derived from an EMBL/GenBank/DDBJ whole genome shotgun (WGS) entry which is preliminary data.</text>
</comment>